<keyword evidence="2" id="KW-1185">Reference proteome</keyword>
<sequence length="76" mass="8730">MCEAVTRQFLDLQFWCAKVYQECVFKVSRCKLTKNLCQMSVVDIAGCLEFDQLLSINNQVGSILSQRRSVLIKHSD</sequence>
<protein>
    <submittedName>
        <fullName evidence="1">Uncharacterized protein</fullName>
    </submittedName>
</protein>
<evidence type="ECO:0000313" key="1">
    <source>
        <dbReference type="EMBL" id="QDT08098.1"/>
    </source>
</evidence>
<dbReference type="EMBL" id="CP036526">
    <property type="protein sequence ID" value="QDT08098.1"/>
    <property type="molecule type" value="Genomic_DNA"/>
</dbReference>
<accession>A0A517NLU8</accession>
<gene>
    <name evidence="1" type="ORF">K239x_00270</name>
</gene>
<name>A0A517NLU8_9BACT</name>
<evidence type="ECO:0000313" key="2">
    <source>
        <dbReference type="Proteomes" id="UP000319817"/>
    </source>
</evidence>
<organism evidence="1 2">
    <name type="scientific">Stieleria marina</name>
    <dbReference type="NCBI Taxonomy" id="1930275"/>
    <lineage>
        <taxon>Bacteria</taxon>
        <taxon>Pseudomonadati</taxon>
        <taxon>Planctomycetota</taxon>
        <taxon>Planctomycetia</taxon>
        <taxon>Pirellulales</taxon>
        <taxon>Pirellulaceae</taxon>
        <taxon>Stieleria</taxon>
    </lineage>
</organism>
<dbReference type="Proteomes" id="UP000319817">
    <property type="component" value="Chromosome"/>
</dbReference>
<dbReference type="AlphaFoldDB" id="A0A517NLU8"/>
<proteinExistence type="predicted"/>
<reference evidence="1 2" key="1">
    <citation type="submission" date="2019-02" db="EMBL/GenBank/DDBJ databases">
        <title>Deep-cultivation of Planctomycetes and their phenomic and genomic characterization uncovers novel biology.</title>
        <authorList>
            <person name="Wiegand S."/>
            <person name="Jogler M."/>
            <person name="Boedeker C."/>
            <person name="Pinto D."/>
            <person name="Vollmers J."/>
            <person name="Rivas-Marin E."/>
            <person name="Kohn T."/>
            <person name="Peeters S.H."/>
            <person name="Heuer A."/>
            <person name="Rast P."/>
            <person name="Oberbeckmann S."/>
            <person name="Bunk B."/>
            <person name="Jeske O."/>
            <person name="Meyerdierks A."/>
            <person name="Storesund J.E."/>
            <person name="Kallscheuer N."/>
            <person name="Luecker S."/>
            <person name="Lage O.M."/>
            <person name="Pohl T."/>
            <person name="Merkel B.J."/>
            <person name="Hornburger P."/>
            <person name="Mueller R.-W."/>
            <person name="Bruemmer F."/>
            <person name="Labrenz M."/>
            <person name="Spormann A.M."/>
            <person name="Op den Camp H."/>
            <person name="Overmann J."/>
            <person name="Amann R."/>
            <person name="Jetten M.S.M."/>
            <person name="Mascher T."/>
            <person name="Medema M.H."/>
            <person name="Devos D.P."/>
            <person name="Kaster A.-K."/>
            <person name="Ovreas L."/>
            <person name="Rohde M."/>
            <person name="Galperin M.Y."/>
            <person name="Jogler C."/>
        </authorList>
    </citation>
    <scope>NUCLEOTIDE SEQUENCE [LARGE SCALE GENOMIC DNA]</scope>
    <source>
        <strain evidence="1 2">K23_9</strain>
    </source>
</reference>